<proteinExistence type="inferred from homology"/>
<dbReference type="InterPro" id="IPR010987">
    <property type="entry name" value="Glutathione-S-Trfase_C-like"/>
</dbReference>
<dbReference type="Gene3D" id="3.40.30.10">
    <property type="entry name" value="Glutaredoxin"/>
    <property type="match status" value="1"/>
</dbReference>
<sequence>MNNITFESRQVALRKGEHYGEEYKKINPFCLVPAIDDEGFKLTESMAIVKYIINKYNLPEHWFPRQNLKHQARVEEYLQWHHANTRFCCGSLLLELVINPQASGKPVDHVAVENLRQKTTVMIHQLESYFLKDKNYLAGDEISIADLFAVCELMQLFVCHEHSLYEKSPIVKSWMERIKNQTNPYFDEAHKIVYRIHDGYKKISAKL</sequence>
<dbReference type="SFLD" id="SFLDS00019">
    <property type="entry name" value="Glutathione_Transferase_(cytos"/>
    <property type="match status" value="1"/>
</dbReference>
<dbReference type="PANTHER" id="PTHR43917">
    <property type="match status" value="1"/>
</dbReference>
<dbReference type="InterPro" id="IPR004045">
    <property type="entry name" value="Glutathione_S-Trfase_N"/>
</dbReference>
<accession>A0AAV3ZYB1</accession>
<evidence type="ECO:0000259" key="6">
    <source>
        <dbReference type="PROSITE" id="PS50404"/>
    </source>
</evidence>
<dbReference type="PROSITE" id="PS50404">
    <property type="entry name" value="GST_NTER"/>
    <property type="match status" value="1"/>
</dbReference>
<keyword evidence="4" id="KW-0808">Transferase</keyword>
<feature type="domain" description="GST N-terminal" evidence="6">
    <location>
        <begin position="1"/>
        <end position="60"/>
    </location>
</feature>
<evidence type="ECO:0000313" key="9">
    <source>
        <dbReference type="Proteomes" id="UP000735302"/>
    </source>
</evidence>
<comment type="similarity">
    <text evidence="2">Belongs to the GST superfamily. Theta family.</text>
</comment>
<dbReference type="Pfam" id="PF02798">
    <property type="entry name" value="GST_N"/>
    <property type="match status" value="1"/>
</dbReference>
<dbReference type="GO" id="GO:0005737">
    <property type="term" value="C:cytoplasm"/>
    <property type="evidence" value="ECO:0007669"/>
    <property type="project" value="UniProtKB-SubCell"/>
</dbReference>
<dbReference type="InterPro" id="IPR036282">
    <property type="entry name" value="Glutathione-S-Trfase_C_sf"/>
</dbReference>
<dbReference type="AlphaFoldDB" id="A0AAV3ZYB1"/>
<dbReference type="InterPro" id="IPR040077">
    <property type="entry name" value="GST_C_Theta"/>
</dbReference>
<dbReference type="InterPro" id="IPR051369">
    <property type="entry name" value="GST_Theta"/>
</dbReference>
<keyword evidence="9" id="KW-1185">Reference proteome</keyword>
<dbReference type="SFLD" id="SFLDG00358">
    <property type="entry name" value="Main_(cytGST)"/>
    <property type="match status" value="1"/>
</dbReference>
<dbReference type="InterPro" id="IPR004046">
    <property type="entry name" value="GST_C"/>
</dbReference>
<dbReference type="GO" id="GO:0006749">
    <property type="term" value="P:glutathione metabolic process"/>
    <property type="evidence" value="ECO:0007669"/>
    <property type="project" value="TreeGrafter"/>
</dbReference>
<dbReference type="InterPro" id="IPR040079">
    <property type="entry name" value="Glutathione_S-Trfase"/>
</dbReference>
<keyword evidence="3" id="KW-0963">Cytoplasm</keyword>
<evidence type="ECO:0000256" key="3">
    <source>
        <dbReference type="ARBA" id="ARBA00022490"/>
    </source>
</evidence>
<protein>
    <submittedName>
        <fullName evidence="8">Glutathione s-transferase theta</fullName>
    </submittedName>
</protein>
<gene>
    <name evidence="8" type="ORF">PoB_002593800</name>
</gene>
<evidence type="ECO:0000256" key="2">
    <source>
        <dbReference type="ARBA" id="ARBA00009899"/>
    </source>
</evidence>
<dbReference type="Proteomes" id="UP000735302">
    <property type="component" value="Unassembled WGS sequence"/>
</dbReference>
<dbReference type="PROSITE" id="PS50405">
    <property type="entry name" value="GST_CTER"/>
    <property type="match status" value="1"/>
</dbReference>
<dbReference type="GO" id="GO:0004364">
    <property type="term" value="F:glutathione transferase activity"/>
    <property type="evidence" value="ECO:0007669"/>
    <property type="project" value="UniProtKB-EC"/>
</dbReference>
<dbReference type="Gene3D" id="1.20.1050.10">
    <property type="match status" value="1"/>
</dbReference>
<name>A0AAV3ZYB1_9GAST</name>
<dbReference type="EMBL" id="BLXT01003003">
    <property type="protein sequence ID" value="GFN99432.1"/>
    <property type="molecule type" value="Genomic_DNA"/>
</dbReference>
<reference evidence="8 9" key="1">
    <citation type="journal article" date="2021" name="Elife">
        <title>Chloroplast acquisition without the gene transfer in kleptoplastic sea slugs, Plakobranchus ocellatus.</title>
        <authorList>
            <person name="Maeda T."/>
            <person name="Takahashi S."/>
            <person name="Yoshida T."/>
            <person name="Shimamura S."/>
            <person name="Takaki Y."/>
            <person name="Nagai Y."/>
            <person name="Toyoda A."/>
            <person name="Suzuki Y."/>
            <person name="Arimoto A."/>
            <person name="Ishii H."/>
            <person name="Satoh N."/>
            <person name="Nishiyama T."/>
            <person name="Hasebe M."/>
            <person name="Maruyama T."/>
            <person name="Minagawa J."/>
            <person name="Obokata J."/>
            <person name="Shigenobu S."/>
        </authorList>
    </citation>
    <scope>NUCLEOTIDE SEQUENCE [LARGE SCALE GENOMIC DNA]</scope>
</reference>
<evidence type="ECO:0000256" key="5">
    <source>
        <dbReference type="ARBA" id="ARBA00047960"/>
    </source>
</evidence>
<dbReference type="FunFam" id="1.20.1050.10:FF:000039">
    <property type="entry name" value="Glutathione S-transferase theta-1"/>
    <property type="match status" value="1"/>
</dbReference>
<dbReference type="PANTHER" id="PTHR43917:SF8">
    <property type="entry name" value="GH16740P-RELATED"/>
    <property type="match status" value="1"/>
</dbReference>
<dbReference type="SUPFAM" id="SSF47616">
    <property type="entry name" value="GST C-terminal domain-like"/>
    <property type="match status" value="1"/>
</dbReference>
<evidence type="ECO:0000259" key="7">
    <source>
        <dbReference type="PROSITE" id="PS50405"/>
    </source>
</evidence>
<evidence type="ECO:0000256" key="4">
    <source>
        <dbReference type="ARBA" id="ARBA00022679"/>
    </source>
</evidence>
<dbReference type="SUPFAM" id="SSF52833">
    <property type="entry name" value="Thioredoxin-like"/>
    <property type="match status" value="1"/>
</dbReference>
<dbReference type="InterPro" id="IPR036249">
    <property type="entry name" value="Thioredoxin-like_sf"/>
</dbReference>
<dbReference type="CDD" id="cd03183">
    <property type="entry name" value="GST_C_Theta"/>
    <property type="match status" value="1"/>
</dbReference>
<dbReference type="Pfam" id="PF00043">
    <property type="entry name" value="GST_C"/>
    <property type="match status" value="1"/>
</dbReference>
<organism evidence="8 9">
    <name type="scientific">Plakobranchus ocellatus</name>
    <dbReference type="NCBI Taxonomy" id="259542"/>
    <lineage>
        <taxon>Eukaryota</taxon>
        <taxon>Metazoa</taxon>
        <taxon>Spiralia</taxon>
        <taxon>Lophotrochozoa</taxon>
        <taxon>Mollusca</taxon>
        <taxon>Gastropoda</taxon>
        <taxon>Heterobranchia</taxon>
        <taxon>Euthyneura</taxon>
        <taxon>Panpulmonata</taxon>
        <taxon>Sacoglossa</taxon>
        <taxon>Placobranchoidea</taxon>
        <taxon>Plakobranchidae</taxon>
        <taxon>Plakobranchus</taxon>
    </lineage>
</organism>
<feature type="domain" description="GST C-terminal" evidence="7">
    <location>
        <begin position="67"/>
        <end position="203"/>
    </location>
</feature>
<evidence type="ECO:0000256" key="1">
    <source>
        <dbReference type="ARBA" id="ARBA00004496"/>
    </source>
</evidence>
<comment type="catalytic activity">
    <reaction evidence="5">
        <text>RX + glutathione = an S-substituted glutathione + a halide anion + H(+)</text>
        <dbReference type="Rhea" id="RHEA:16437"/>
        <dbReference type="ChEBI" id="CHEBI:15378"/>
        <dbReference type="ChEBI" id="CHEBI:16042"/>
        <dbReference type="ChEBI" id="CHEBI:17792"/>
        <dbReference type="ChEBI" id="CHEBI:57925"/>
        <dbReference type="ChEBI" id="CHEBI:90779"/>
        <dbReference type="EC" id="2.5.1.18"/>
    </reaction>
</comment>
<evidence type="ECO:0000313" key="8">
    <source>
        <dbReference type="EMBL" id="GFN99432.1"/>
    </source>
</evidence>
<comment type="caution">
    <text evidence="8">The sequence shown here is derived from an EMBL/GenBank/DDBJ whole genome shotgun (WGS) entry which is preliminary data.</text>
</comment>
<comment type="subcellular location">
    <subcellularLocation>
        <location evidence="1">Cytoplasm</location>
    </subcellularLocation>
</comment>